<protein>
    <recommendedName>
        <fullName evidence="3">Response regulatory domain-containing protein</fullName>
    </recommendedName>
</protein>
<organism evidence="4 5">
    <name type="scientific">Flammeovirga pacifica</name>
    <dbReference type="NCBI Taxonomy" id="915059"/>
    <lineage>
        <taxon>Bacteria</taxon>
        <taxon>Pseudomonadati</taxon>
        <taxon>Bacteroidota</taxon>
        <taxon>Cytophagia</taxon>
        <taxon>Cytophagales</taxon>
        <taxon>Flammeovirgaceae</taxon>
        <taxon>Flammeovirga</taxon>
    </lineage>
</organism>
<dbReference type="SMART" id="SM00448">
    <property type="entry name" value="REC"/>
    <property type="match status" value="1"/>
</dbReference>
<sequence>MMKKNILFLENNAFMKNLVKAVFKTQHNVITSDCISDAIQIFSNVRQDLIITDLNLDGENGIDFVNKIKDLDNDVPIIILSGETDAKIQCYLLGVDDFIAKPFLIKELDLRVNNLLKRSLEYYCKEYNH</sequence>
<dbReference type="STRING" id="915059.NH26_21890"/>
<evidence type="ECO:0000313" key="5">
    <source>
        <dbReference type="Proteomes" id="UP000179797"/>
    </source>
</evidence>
<dbReference type="CDD" id="cd00156">
    <property type="entry name" value="REC"/>
    <property type="match status" value="1"/>
</dbReference>
<reference evidence="4 5" key="1">
    <citation type="journal article" date="2012" name="Int. J. Syst. Evol. Microbiol.">
        <title>Flammeovirga pacifica sp. nov., isolated from deep-sea sediment.</title>
        <authorList>
            <person name="Xu H."/>
            <person name="Fu Y."/>
            <person name="Yang N."/>
            <person name="Ding Z."/>
            <person name="Lai Q."/>
            <person name="Zeng R."/>
        </authorList>
    </citation>
    <scope>NUCLEOTIDE SEQUENCE [LARGE SCALE GENOMIC DNA]</scope>
    <source>
        <strain evidence="5">DSM 24597 / LMG 26175 / WPAGA1</strain>
    </source>
</reference>
<dbReference type="AlphaFoldDB" id="A0A1S1YTC5"/>
<dbReference type="Proteomes" id="UP000179797">
    <property type="component" value="Unassembled WGS sequence"/>
</dbReference>
<dbReference type="InterPro" id="IPR050595">
    <property type="entry name" value="Bact_response_regulator"/>
</dbReference>
<dbReference type="PANTHER" id="PTHR44591">
    <property type="entry name" value="STRESS RESPONSE REGULATOR PROTEIN 1"/>
    <property type="match status" value="1"/>
</dbReference>
<proteinExistence type="predicted"/>
<feature type="domain" description="Response regulatory" evidence="3">
    <location>
        <begin position="5"/>
        <end position="116"/>
    </location>
</feature>
<keyword evidence="1 2" id="KW-0597">Phosphoprotein</keyword>
<dbReference type="InterPro" id="IPR001789">
    <property type="entry name" value="Sig_transdc_resp-reg_receiver"/>
</dbReference>
<name>A0A1S1YTC5_FLAPC</name>
<evidence type="ECO:0000313" key="4">
    <source>
        <dbReference type="EMBL" id="OHX64256.1"/>
    </source>
</evidence>
<evidence type="ECO:0000259" key="3">
    <source>
        <dbReference type="PROSITE" id="PS50110"/>
    </source>
</evidence>
<dbReference type="GO" id="GO:0000160">
    <property type="term" value="P:phosphorelay signal transduction system"/>
    <property type="evidence" value="ECO:0007669"/>
    <property type="project" value="InterPro"/>
</dbReference>
<dbReference type="SUPFAM" id="SSF52172">
    <property type="entry name" value="CheY-like"/>
    <property type="match status" value="1"/>
</dbReference>
<keyword evidence="5" id="KW-1185">Reference proteome</keyword>
<dbReference type="Pfam" id="PF00072">
    <property type="entry name" value="Response_reg"/>
    <property type="match status" value="1"/>
</dbReference>
<accession>A0A1S1YTC5</accession>
<evidence type="ECO:0000256" key="2">
    <source>
        <dbReference type="PROSITE-ProRule" id="PRU00169"/>
    </source>
</evidence>
<dbReference type="PROSITE" id="PS50110">
    <property type="entry name" value="RESPONSE_REGULATORY"/>
    <property type="match status" value="1"/>
</dbReference>
<dbReference type="Gene3D" id="3.40.50.2300">
    <property type="match status" value="1"/>
</dbReference>
<dbReference type="EMBL" id="JRYR02000002">
    <property type="protein sequence ID" value="OHX64256.1"/>
    <property type="molecule type" value="Genomic_DNA"/>
</dbReference>
<dbReference type="InterPro" id="IPR011006">
    <property type="entry name" value="CheY-like_superfamily"/>
</dbReference>
<comment type="caution">
    <text evidence="4">The sequence shown here is derived from an EMBL/GenBank/DDBJ whole genome shotgun (WGS) entry which is preliminary data.</text>
</comment>
<dbReference type="PANTHER" id="PTHR44591:SF3">
    <property type="entry name" value="RESPONSE REGULATORY DOMAIN-CONTAINING PROTEIN"/>
    <property type="match status" value="1"/>
</dbReference>
<evidence type="ECO:0000256" key="1">
    <source>
        <dbReference type="ARBA" id="ARBA00022553"/>
    </source>
</evidence>
<gene>
    <name evidence="4" type="ORF">NH26_21890</name>
</gene>
<feature type="modified residue" description="4-aspartylphosphate" evidence="2">
    <location>
        <position position="53"/>
    </location>
</feature>